<evidence type="ECO:0000256" key="1">
    <source>
        <dbReference type="SAM" id="MobiDB-lite"/>
    </source>
</evidence>
<sequence>MTGPSALELDALWQEFHEVVNMTSQELAQWLESRPAGERTAVGEGVLALLQKSRAELREEDLQVMYAVVDTVEHEGTDGLDGPGGREKRHRLMAVGHDPLRPTGPPSSLL</sequence>
<dbReference type="EMBL" id="BAAATA010000032">
    <property type="protein sequence ID" value="GAA2502656.1"/>
    <property type="molecule type" value="Genomic_DNA"/>
</dbReference>
<name>A0ABN3MM83_9ACTN</name>
<reference evidence="2 3" key="1">
    <citation type="journal article" date="2019" name="Int. J. Syst. Evol. Microbiol.">
        <title>The Global Catalogue of Microorganisms (GCM) 10K type strain sequencing project: providing services to taxonomists for standard genome sequencing and annotation.</title>
        <authorList>
            <consortium name="The Broad Institute Genomics Platform"/>
            <consortium name="The Broad Institute Genome Sequencing Center for Infectious Disease"/>
            <person name="Wu L."/>
            <person name="Ma J."/>
        </authorList>
    </citation>
    <scope>NUCLEOTIDE SEQUENCE [LARGE SCALE GENOMIC DNA]</scope>
    <source>
        <strain evidence="2 3">JCM 6307</strain>
    </source>
</reference>
<dbReference type="Proteomes" id="UP001501358">
    <property type="component" value="Unassembled WGS sequence"/>
</dbReference>
<organism evidence="2 3">
    <name type="scientific">Streptomyces thermolineatus</name>
    <dbReference type="NCBI Taxonomy" id="44033"/>
    <lineage>
        <taxon>Bacteria</taxon>
        <taxon>Bacillati</taxon>
        <taxon>Actinomycetota</taxon>
        <taxon>Actinomycetes</taxon>
        <taxon>Kitasatosporales</taxon>
        <taxon>Streptomycetaceae</taxon>
        <taxon>Streptomyces</taxon>
    </lineage>
</organism>
<accession>A0ABN3MM83</accession>
<protein>
    <submittedName>
        <fullName evidence="2">DUF3140 domain-containing protein</fullName>
    </submittedName>
</protein>
<evidence type="ECO:0000313" key="3">
    <source>
        <dbReference type="Proteomes" id="UP001501358"/>
    </source>
</evidence>
<evidence type="ECO:0000313" key="2">
    <source>
        <dbReference type="EMBL" id="GAA2502656.1"/>
    </source>
</evidence>
<proteinExistence type="predicted"/>
<gene>
    <name evidence="2" type="ORF">GCM10010406_44000</name>
</gene>
<dbReference type="RefSeq" id="WP_344384974.1">
    <property type="nucleotide sequence ID" value="NZ_BAAATA010000032.1"/>
</dbReference>
<dbReference type="InterPro" id="IPR021487">
    <property type="entry name" value="DUF3140"/>
</dbReference>
<keyword evidence="3" id="KW-1185">Reference proteome</keyword>
<comment type="caution">
    <text evidence="2">The sequence shown here is derived from an EMBL/GenBank/DDBJ whole genome shotgun (WGS) entry which is preliminary data.</text>
</comment>
<dbReference type="Pfam" id="PF11338">
    <property type="entry name" value="DUF3140"/>
    <property type="match status" value="1"/>
</dbReference>
<feature type="region of interest" description="Disordered" evidence="1">
    <location>
        <begin position="74"/>
        <end position="110"/>
    </location>
</feature>